<sequence length="607" mass="67960">MRKTKWTKLLFAMMLVLVLALAACSKDSGGSGDKAKGGGNKNKTAEKGGKSEDGIYSIEDFNEDTSNDGEVKKGGEITFGLVSDSPFKGTLNWTFYDGDPDSQILKWVDDALLDIDKDHNYKDGAASIEVSDDKKTYTFKIKDNVNWQDGEPVKAEDWAFAIETIANKDYDGPRYDSTLKNIKGMEEYHNGKADKVSGLEVVDEKTLKMTFIDPTPSLLAGGIWPYAMPKHIFKDIPVKDMTKSDAVRKNPIGSGPFKVDSIVPGESVTLVANKDYWRGEPNLDKVTIKVIDPSVVVKELQNGSVDMVSSFPTDQYPDNADMKNVEFLGNVDMAYTYIGFKLGTWDKKKGQVKPNPDAKMGDVNLRKAMWYAVDNDAVGEKFYHGLRWSADTLIDPAHPTWRADDVETPKYDPEKAKELLDEAGFEDKDGDGYREDKDGKELVINFASMSGGDTAEPIAKYYIQAWKEVGLHVELLDGRLQEFEAFYDRVGNGGNDDPKVDIFQGAWGTGDDVDPSGLYGKDAMFNFSRYESAENDKLLKEGLSDKAFDMDYRKDVYKKWQELMVEDVPVFPTLFRAQLVPVNKRVANYTIAHEDREPFKYQIGVTE</sequence>
<proteinExistence type="inferred from homology"/>
<dbReference type="SUPFAM" id="SSF53850">
    <property type="entry name" value="Periplasmic binding protein-like II"/>
    <property type="match status" value="1"/>
</dbReference>
<dbReference type="PANTHER" id="PTHR30290:SF9">
    <property type="entry name" value="OLIGOPEPTIDE-BINDING PROTEIN APPA"/>
    <property type="match status" value="1"/>
</dbReference>
<dbReference type="InterPro" id="IPR023765">
    <property type="entry name" value="SBP_5_CS"/>
</dbReference>
<evidence type="ECO:0000256" key="2">
    <source>
        <dbReference type="ARBA" id="ARBA00005695"/>
    </source>
</evidence>
<evidence type="ECO:0000313" key="9">
    <source>
        <dbReference type="Proteomes" id="UP001281447"/>
    </source>
</evidence>
<feature type="compositionally biased region" description="Gly residues" evidence="5">
    <location>
        <begin position="29"/>
        <end position="40"/>
    </location>
</feature>
<evidence type="ECO:0000313" key="8">
    <source>
        <dbReference type="EMBL" id="MDY0394326.1"/>
    </source>
</evidence>
<name>A0ABU5C4R6_9BACI</name>
<dbReference type="RefSeq" id="WP_390354939.1">
    <property type="nucleotide sequence ID" value="NZ_JBHUIZ010000006.1"/>
</dbReference>
<dbReference type="Proteomes" id="UP001281447">
    <property type="component" value="Unassembled WGS sequence"/>
</dbReference>
<evidence type="ECO:0000259" key="7">
    <source>
        <dbReference type="Pfam" id="PF00496"/>
    </source>
</evidence>
<dbReference type="CDD" id="cd08510">
    <property type="entry name" value="PBP2_Lactococcal_OppA_like"/>
    <property type="match status" value="1"/>
</dbReference>
<reference evidence="8 9" key="1">
    <citation type="submission" date="2023-10" db="EMBL/GenBank/DDBJ databases">
        <title>Virgibacillus halophilus 5B73C genome.</title>
        <authorList>
            <person name="Miliotis G."/>
            <person name="Sengupta P."/>
            <person name="Hameed A."/>
            <person name="Chuvochina M."/>
            <person name="Mcdonagh F."/>
            <person name="Simpson A.C."/>
            <person name="Singh N.K."/>
            <person name="Rekha P.D."/>
            <person name="Raman K."/>
            <person name="Hugenholtz P."/>
            <person name="Venkateswaran K."/>
        </authorList>
    </citation>
    <scope>NUCLEOTIDE SEQUENCE [LARGE SCALE GENOMIC DNA]</scope>
    <source>
        <strain evidence="8 9">5B73C</strain>
    </source>
</reference>
<dbReference type="InterPro" id="IPR000914">
    <property type="entry name" value="SBP_5_dom"/>
</dbReference>
<comment type="subcellular location">
    <subcellularLocation>
        <location evidence="1">Cell membrane</location>
        <topology evidence="1">Lipid-anchor</topology>
    </subcellularLocation>
</comment>
<comment type="similarity">
    <text evidence="2">Belongs to the bacterial solute-binding protein 5 family.</text>
</comment>
<keyword evidence="9" id="KW-1185">Reference proteome</keyword>
<dbReference type="PIRSF" id="PIRSF002741">
    <property type="entry name" value="MppA"/>
    <property type="match status" value="1"/>
</dbReference>
<dbReference type="InterPro" id="IPR050034">
    <property type="entry name" value="Opp4A"/>
</dbReference>
<feature type="domain" description="Solute-binding protein family 5" evidence="7">
    <location>
        <begin position="125"/>
        <end position="519"/>
    </location>
</feature>
<feature type="region of interest" description="Disordered" evidence="5">
    <location>
        <begin position="28"/>
        <end position="51"/>
    </location>
</feature>
<dbReference type="Pfam" id="PF00496">
    <property type="entry name" value="SBP_bac_5"/>
    <property type="match status" value="1"/>
</dbReference>
<evidence type="ECO:0000256" key="6">
    <source>
        <dbReference type="SAM" id="SignalP"/>
    </source>
</evidence>
<protein>
    <submittedName>
        <fullName evidence="8">Oligopeptide ABC transporter substrate-binding protein</fullName>
    </submittedName>
</protein>
<dbReference type="EMBL" id="JAWDIP010000003">
    <property type="protein sequence ID" value="MDY0394326.1"/>
    <property type="molecule type" value="Genomic_DNA"/>
</dbReference>
<keyword evidence="3" id="KW-0813">Transport</keyword>
<feature type="signal peptide" evidence="6">
    <location>
        <begin position="1"/>
        <end position="22"/>
    </location>
</feature>
<dbReference type="PROSITE" id="PS51257">
    <property type="entry name" value="PROKAR_LIPOPROTEIN"/>
    <property type="match status" value="1"/>
</dbReference>
<dbReference type="Gene3D" id="3.10.105.10">
    <property type="entry name" value="Dipeptide-binding Protein, Domain 3"/>
    <property type="match status" value="1"/>
</dbReference>
<evidence type="ECO:0000256" key="1">
    <source>
        <dbReference type="ARBA" id="ARBA00004193"/>
    </source>
</evidence>
<comment type="caution">
    <text evidence="8">The sequence shown here is derived from an EMBL/GenBank/DDBJ whole genome shotgun (WGS) entry which is preliminary data.</text>
</comment>
<keyword evidence="4 6" id="KW-0732">Signal</keyword>
<evidence type="ECO:0000256" key="3">
    <source>
        <dbReference type="ARBA" id="ARBA00022448"/>
    </source>
</evidence>
<dbReference type="PROSITE" id="PS01040">
    <property type="entry name" value="SBP_BACTERIAL_5"/>
    <property type="match status" value="1"/>
</dbReference>
<dbReference type="PANTHER" id="PTHR30290">
    <property type="entry name" value="PERIPLASMIC BINDING COMPONENT OF ABC TRANSPORTER"/>
    <property type="match status" value="1"/>
</dbReference>
<dbReference type="InterPro" id="IPR030678">
    <property type="entry name" value="Peptide/Ni-bd"/>
</dbReference>
<dbReference type="Gene3D" id="3.40.190.10">
    <property type="entry name" value="Periplasmic binding protein-like II"/>
    <property type="match status" value="1"/>
</dbReference>
<evidence type="ECO:0000256" key="4">
    <source>
        <dbReference type="ARBA" id="ARBA00022729"/>
    </source>
</evidence>
<dbReference type="InterPro" id="IPR039424">
    <property type="entry name" value="SBP_5"/>
</dbReference>
<organism evidence="8 9">
    <name type="scientific">Tigheibacillus halophilus</name>
    <dbReference type="NCBI Taxonomy" id="361280"/>
    <lineage>
        <taxon>Bacteria</taxon>
        <taxon>Bacillati</taxon>
        <taxon>Bacillota</taxon>
        <taxon>Bacilli</taxon>
        <taxon>Bacillales</taxon>
        <taxon>Bacillaceae</taxon>
        <taxon>Tigheibacillus</taxon>
    </lineage>
</organism>
<dbReference type="NCBIfam" id="NF045467">
    <property type="entry name" value="Opp4A"/>
    <property type="match status" value="1"/>
</dbReference>
<accession>A0ABU5C4R6</accession>
<gene>
    <name evidence="8" type="ORF">RWE15_07375</name>
</gene>
<evidence type="ECO:0000256" key="5">
    <source>
        <dbReference type="SAM" id="MobiDB-lite"/>
    </source>
</evidence>
<feature type="chain" id="PRO_5045411722" evidence="6">
    <location>
        <begin position="23"/>
        <end position="607"/>
    </location>
</feature>